<keyword evidence="3 5" id="KW-1133">Transmembrane helix</keyword>
<accession>A0A814SN93</accession>
<organism evidence="7 9">
    <name type="scientific">Didymodactylos carnosus</name>
    <dbReference type="NCBI Taxonomy" id="1234261"/>
    <lineage>
        <taxon>Eukaryota</taxon>
        <taxon>Metazoa</taxon>
        <taxon>Spiralia</taxon>
        <taxon>Gnathifera</taxon>
        <taxon>Rotifera</taxon>
        <taxon>Eurotatoria</taxon>
        <taxon>Bdelloidea</taxon>
        <taxon>Philodinida</taxon>
        <taxon>Philodinidae</taxon>
        <taxon>Didymodactylos</taxon>
    </lineage>
</organism>
<evidence type="ECO:0000256" key="3">
    <source>
        <dbReference type="ARBA" id="ARBA00022989"/>
    </source>
</evidence>
<dbReference type="CDD" id="cd00637">
    <property type="entry name" value="7tm_classA_rhodopsin-like"/>
    <property type="match status" value="1"/>
</dbReference>
<dbReference type="OrthoDB" id="10030084at2759"/>
<comment type="caution">
    <text evidence="7">The sequence shown here is derived from an EMBL/GenBank/DDBJ whole genome shotgun (WGS) entry which is preliminary data.</text>
</comment>
<name>A0A814SN93_9BILA</name>
<dbReference type="SUPFAM" id="SSF81321">
    <property type="entry name" value="Family A G protein-coupled receptor-like"/>
    <property type="match status" value="1"/>
</dbReference>
<protein>
    <recommendedName>
        <fullName evidence="6">G-protein coupled receptors family 1 profile domain-containing protein</fullName>
    </recommendedName>
</protein>
<keyword evidence="9" id="KW-1185">Reference proteome</keyword>
<feature type="transmembrane region" description="Helical" evidence="5">
    <location>
        <begin position="149"/>
        <end position="169"/>
    </location>
</feature>
<keyword evidence="2 5" id="KW-0812">Transmembrane</keyword>
<dbReference type="Gene3D" id="1.20.1070.10">
    <property type="entry name" value="Rhodopsin 7-helix transmembrane proteins"/>
    <property type="match status" value="1"/>
</dbReference>
<dbReference type="GO" id="GO:0016020">
    <property type="term" value="C:membrane"/>
    <property type="evidence" value="ECO:0007669"/>
    <property type="project" value="UniProtKB-SubCell"/>
</dbReference>
<feature type="transmembrane region" description="Helical" evidence="5">
    <location>
        <begin position="106"/>
        <end position="128"/>
    </location>
</feature>
<evidence type="ECO:0000313" key="9">
    <source>
        <dbReference type="Proteomes" id="UP000663829"/>
    </source>
</evidence>
<feature type="domain" description="G-protein coupled receptors family 1 profile" evidence="6">
    <location>
        <begin position="44"/>
        <end position="266"/>
    </location>
</feature>
<reference evidence="7" key="1">
    <citation type="submission" date="2021-02" db="EMBL/GenBank/DDBJ databases">
        <authorList>
            <person name="Nowell W R."/>
        </authorList>
    </citation>
    <scope>NUCLEOTIDE SEQUENCE</scope>
</reference>
<evidence type="ECO:0000256" key="2">
    <source>
        <dbReference type="ARBA" id="ARBA00022692"/>
    </source>
</evidence>
<dbReference type="EMBL" id="CAJNOQ010006814">
    <property type="protein sequence ID" value="CAF1148243.1"/>
    <property type="molecule type" value="Genomic_DNA"/>
</dbReference>
<proteinExistence type="predicted"/>
<dbReference type="AlphaFoldDB" id="A0A814SN93"/>
<gene>
    <name evidence="7" type="ORF">GPM918_LOCUS21042</name>
    <name evidence="8" type="ORF">SRO942_LOCUS21039</name>
</gene>
<comment type="subcellular location">
    <subcellularLocation>
        <location evidence="1">Membrane</location>
    </subcellularLocation>
</comment>
<feature type="transmembrane region" description="Helical" evidence="5">
    <location>
        <begin position="32"/>
        <end position="52"/>
    </location>
</feature>
<evidence type="ECO:0000259" key="6">
    <source>
        <dbReference type="PROSITE" id="PS50262"/>
    </source>
</evidence>
<evidence type="ECO:0000256" key="4">
    <source>
        <dbReference type="ARBA" id="ARBA00023136"/>
    </source>
</evidence>
<feature type="transmembrane region" description="Helical" evidence="5">
    <location>
        <begin position="64"/>
        <end position="86"/>
    </location>
</feature>
<evidence type="ECO:0000256" key="5">
    <source>
        <dbReference type="SAM" id="Phobius"/>
    </source>
</evidence>
<dbReference type="PROSITE" id="PS50262">
    <property type="entry name" value="G_PROTEIN_RECEP_F1_2"/>
    <property type="match status" value="1"/>
</dbReference>
<keyword evidence="4 5" id="KW-0472">Membrane</keyword>
<dbReference type="Proteomes" id="UP000681722">
    <property type="component" value="Unassembled WGS sequence"/>
</dbReference>
<evidence type="ECO:0000256" key="1">
    <source>
        <dbReference type="ARBA" id="ARBA00004370"/>
    </source>
</evidence>
<sequence>MVNLSNSTLSSAAKDLNIILTLSSIQQFISRTYYIVLLIVGNIGCILNPVILLQHSLRFNSCSLYIIASSFTNIFIINFGLLTRILSYGYNIEPARYSAIYCALRTYFITLLLILSPSYIVMACIDRYALSSLNITLRKLNNRKMAKRLILIIALFWHLLSIHIFIFYYHSQDTFISCVPIETYYSIIYSAYIFVCSGLLIPSLMTIFSLLTLNNIRKSRLRVIHHENTDTIKSINSKQARLRKHNRQLLTMILIQVCMANLYGNF</sequence>
<dbReference type="Proteomes" id="UP000663829">
    <property type="component" value="Unassembled WGS sequence"/>
</dbReference>
<evidence type="ECO:0000313" key="7">
    <source>
        <dbReference type="EMBL" id="CAF1148243.1"/>
    </source>
</evidence>
<feature type="transmembrane region" description="Helical" evidence="5">
    <location>
        <begin position="189"/>
        <end position="213"/>
    </location>
</feature>
<dbReference type="InterPro" id="IPR017452">
    <property type="entry name" value="GPCR_Rhodpsn_7TM"/>
</dbReference>
<evidence type="ECO:0000313" key="8">
    <source>
        <dbReference type="EMBL" id="CAF3911795.1"/>
    </source>
</evidence>
<dbReference type="EMBL" id="CAJOBC010006814">
    <property type="protein sequence ID" value="CAF3911795.1"/>
    <property type="molecule type" value="Genomic_DNA"/>
</dbReference>